<dbReference type="AlphaFoldDB" id="H8FSK2"/>
<comment type="caution">
    <text evidence="1">The sequence shown here is derived from an EMBL/GenBank/DDBJ whole genome shotgun (WGS) entry which is preliminary data.</text>
</comment>
<dbReference type="Proteomes" id="UP000004169">
    <property type="component" value="Unassembled WGS sequence"/>
</dbReference>
<accession>H8FSK2</accession>
<protein>
    <submittedName>
        <fullName evidence="1">Uncharacterized protein</fullName>
    </submittedName>
</protein>
<dbReference type="eggNOG" id="ENOG5032Z13">
    <property type="taxonomic scope" value="Bacteria"/>
</dbReference>
<evidence type="ECO:0000313" key="1">
    <source>
        <dbReference type="EMBL" id="CCG41340.1"/>
    </source>
</evidence>
<evidence type="ECO:0000313" key="2">
    <source>
        <dbReference type="Proteomes" id="UP000004169"/>
    </source>
</evidence>
<proteinExistence type="predicted"/>
<name>H8FSK2_MAGML</name>
<dbReference type="EMBL" id="CAHP01000020">
    <property type="protein sequence ID" value="CCG41340.1"/>
    <property type="molecule type" value="Genomic_DNA"/>
</dbReference>
<dbReference type="STRING" id="1150626.PHAMO_270181"/>
<organism evidence="1 2">
    <name type="scientific">Magnetospirillum molischianum DSM 120</name>
    <dbReference type="NCBI Taxonomy" id="1150626"/>
    <lineage>
        <taxon>Bacteria</taxon>
        <taxon>Pseudomonadati</taxon>
        <taxon>Pseudomonadota</taxon>
        <taxon>Alphaproteobacteria</taxon>
        <taxon>Rhodospirillales</taxon>
        <taxon>Rhodospirillaceae</taxon>
        <taxon>Magnetospirillum</taxon>
    </lineage>
</organism>
<keyword evidence="2" id="KW-1185">Reference proteome</keyword>
<reference evidence="1 2" key="1">
    <citation type="journal article" date="2012" name="J. Bacteriol.">
        <title>Draft Genome Sequence of the Purple Photosynthetic Bacterium Phaeospirillum molischianum DSM120, a Particularly Versatile Bacterium.</title>
        <authorList>
            <person name="Duquesne K."/>
            <person name="Prima V."/>
            <person name="Ji B."/>
            <person name="Rouy Z."/>
            <person name="Medigue C."/>
            <person name="Talla E."/>
            <person name="Sturgis J.N."/>
        </authorList>
    </citation>
    <scope>NUCLEOTIDE SEQUENCE [LARGE SCALE GENOMIC DNA]</scope>
    <source>
        <strain evidence="2">DSM120</strain>
    </source>
</reference>
<sequence length="124" mass="13511">MEWNAASGRRSVKGNFGRLRQMICRVLLLTVAVFLFAPAAEAHYPVCKCRMIDAGIVKCTGGFSDGSKAPGVVLDVISYDEQVLVKGRLGSDSTLSFPRPDQDFYVLFDAGPGQTVEIEHDSIK</sequence>
<gene>
    <name evidence="1" type="ORF">PHAMO_270181</name>
</gene>